<dbReference type="GO" id="GO:0006824">
    <property type="term" value="P:cobalt ion transport"/>
    <property type="evidence" value="ECO:0007669"/>
    <property type="project" value="InterPro"/>
</dbReference>
<feature type="transmembrane region" description="Helical" evidence="6">
    <location>
        <begin position="102"/>
        <end position="121"/>
    </location>
</feature>
<keyword evidence="4 6" id="KW-1133">Transmembrane helix</keyword>
<dbReference type="PANTHER" id="PTHR34857:SF2">
    <property type="entry name" value="SLL0384 PROTEIN"/>
    <property type="match status" value="1"/>
</dbReference>
<proteinExistence type="predicted"/>
<keyword evidence="3 6" id="KW-0812">Transmembrane</keyword>
<dbReference type="GO" id="GO:0043190">
    <property type="term" value="C:ATP-binding cassette (ABC) transporter complex"/>
    <property type="evidence" value="ECO:0007669"/>
    <property type="project" value="InterPro"/>
</dbReference>
<feature type="transmembrane region" description="Helical" evidence="6">
    <location>
        <begin position="79"/>
        <end position="96"/>
    </location>
</feature>
<dbReference type="Pfam" id="PF02361">
    <property type="entry name" value="CbiQ"/>
    <property type="match status" value="1"/>
</dbReference>
<evidence type="ECO:0000256" key="5">
    <source>
        <dbReference type="ARBA" id="ARBA00023136"/>
    </source>
</evidence>
<dbReference type="Proteomes" id="UP000199652">
    <property type="component" value="Unassembled WGS sequence"/>
</dbReference>
<accession>A0A1H3I2G3</accession>
<keyword evidence="2" id="KW-1003">Cell membrane</keyword>
<dbReference type="CDD" id="cd16914">
    <property type="entry name" value="EcfT"/>
    <property type="match status" value="1"/>
</dbReference>
<reference evidence="8" key="1">
    <citation type="submission" date="2016-10" db="EMBL/GenBank/DDBJ databases">
        <authorList>
            <person name="Varghese N."/>
            <person name="Submissions S."/>
        </authorList>
    </citation>
    <scope>NUCLEOTIDE SEQUENCE [LARGE SCALE GENOMIC DNA]</scope>
    <source>
        <strain evidence="8">VPI 5359</strain>
    </source>
</reference>
<comment type="subcellular location">
    <subcellularLocation>
        <location evidence="1">Cell membrane</location>
        <topology evidence="1">Multi-pass membrane protein</topology>
    </subcellularLocation>
</comment>
<evidence type="ECO:0000256" key="4">
    <source>
        <dbReference type="ARBA" id="ARBA00022989"/>
    </source>
</evidence>
<keyword evidence="5 6" id="KW-0472">Membrane</keyword>
<dbReference type="InterPro" id="IPR012809">
    <property type="entry name" value="ECF_CbiQ"/>
</dbReference>
<sequence length="267" mass="29758">MTDFSQSLNTLTSIEELVDGHTIIHRLHPGVKLALTFLYLVLVVSCPVYNPGLLAVFAFFPFVLMALAEIPWKPLFKRVAIALPFVAFAGIANLIFDRQVVAVIGFVPITTGGLSFLTILLKTCFCVSAVLILIATTGLPAIAYQLLRIHVPRILVEQILLIYRYISVLLGEASRMTTAYHLRAPQERGIRMKDMGVFLGQLLLRSFDRADRVYHAMKCRGYDGSFLQGRPAPANAADYTVFFLGASALLLMRFFPFLLTQVFLPLF</sequence>
<dbReference type="InterPro" id="IPR051611">
    <property type="entry name" value="ECF_transporter_component"/>
</dbReference>
<dbReference type="OrthoDB" id="8585740at2"/>
<evidence type="ECO:0000256" key="1">
    <source>
        <dbReference type="ARBA" id="ARBA00004651"/>
    </source>
</evidence>
<evidence type="ECO:0000256" key="6">
    <source>
        <dbReference type="SAM" id="Phobius"/>
    </source>
</evidence>
<dbReference type="RefSeq" id="WP_090246417.1">
    <property type="nucleotide sequence ID" value="NZ_FNOU01000020.1"/>
</dbReference>
<dbReference type="NCBIfam" id="TIGR02454">
    <property type="entry name" value="ECF_T_CbiQ"/>
    <property type="match status" value="1"/>
</dbReference>
<dbReference type="STRING" id="1528.SAMN04488579_12036"/>
<organism evidence="7 8">
    <name type="scientific">Eubacterium barkeri</name>
    <name type="common">Clostridium barkeri</name>
    <dbReference type="NCBI Taxonomy" id="1528"/>
    <lineage>
        <taxon>Bacteria</taxon>
        <taxon>Bacillati</taxon>
        <taxon>Bacillota</taxon>
        <taxon>Clostridia</taxon>
        <taxon>Eubacteriales</taxon>
        <taxon>Eubacteriaceae</taxon>
        <taxon>Eubacterium</taxon>
    </lineage>
</organism>
<evidence type="ECO:0000256" key="3">
    <source>
        <dbReference type="ARBA" id="ARBA00022692"/>
    </source>
</evidence>
<name>A0A1H3I2G3_EUBBA</name>
<dbReference type="AlphaFoldDB" id="A0A1H3I2G3"/>
<feature type="transmembrane region" description="Helical" evidence="6">
    <location>
        <begin position="37"/>
        <end position="67"/>
    </location>
</feature>
<keyword evidence="8" id="KW-1185">Reference proteome</keyword>
<feature type="transmembrane region" description="Helical" evidence="6">
    <location>
        <begin position="128"/>
        <end position="147"/>
    </location>
</feature>
<feature type="transmembrane region" description="Helical" evidence="6">
    <location>
        <begin position="241"/>
        <end position="264"/>
    </location>
</feature>
<dbReference type="EMBL" id="FNOU01000020">
    <property type="protein sequence ID" value="SDY21288.1"/>
    <property type="molecule type" value="Genomic_DNA"/>
</dbReference>
<evidence type="ECO:0000313" key="8">
    <source>
        <dbReference type="Proteomes" id="UP000199652"/>
    </source>
</evidence>
<evidence type="ECO:0000313" key="7">
    <source>
        <dbReference type="EMBL" id="SDY21288.1"/>
    </source>
</evidence>
<gene>
    <name evidence="7" type="ORF">SAMN04488579_12036</name>
</gene>
<dbReference type="InterPro" id="IPR003339">
    <property type="entry name" value="ABC/ECF_trnsptr_transmembrane"/>
</dbReference>
<protein>
    <submittedName>
        <fullName evidence="7">Cobalt/nickel transport system permease protein</fullName>
    </submittedName>
</protein>
<evidence type="ECO:0000256" key="2">
    <source>
        <dbReference type="ARBA" id="ARBA00022475"/>
    </source>
</evidence>
<dbReference type="PANTHER" id="PTHR34857">
    <property type="entry name" value="SLL0384 PROTEIN"/>
    <property type="match status" value="1"/>
</dbReference>